<feature type="compositionally biased region" description="Basic residues" evidence="8">
    <location>
        <begin position="14"/>
        <end position="25"/>
    </location>
</feature>
<keyword evidence="7" id="KW-0539">Nucleus</keyword>
<protein>
    <recommendedName>
        <fullName evidence="9">DDE Tnp4 domain-containing protein</fullName>
    </recommendedName>
</protein>
<keyword evidence="6" id="KW-0378">Hydrolase</keyword>
<evidence type="ECO:0000256" key="2">
    <source>
        <dbReference type="ARBA" id="ARBA00004123"/>
    </source>
</evidence>
<reference evidence="10" key="1">
    <citation type="submission" date="2018-02" db="EMBL/GenBank/DDBJ databases">
        <authorList>
            <person name="Cohen D.B."/>
            <person name="Kent A.D."/>
        </authorList>
    </citation>
    <scope>NUCLEOTIDE SEQUENCE</scope>
</reference>
<dbReference type="GO" id="GO:0005634">
    <property type="term" value="C:nucleus"/>
    <property type="evidence" value="ECO:0007669"/>
    <property type="project" value="UniProtKB-SubCell"/>
</dbReference>
<dbReference type="AlphaFoldDB" id="A0A2N9J877"/>
<sequence>MAAGGSGGGGARKTTTKQKTKKSQQKHLNQQHLLTLISTATSATHSFLSHHDLLLLPSQSLTLESLLSSSSLSLSSLLSLLKPSKPLSLPPPSCPPPPQQQCWFHRFLSATSSTDYDPRWSHFFHISKPTFSHLLSLLSTSLPSIPPSYALAATLYRMAHGAPYKAVARRFGIVSSEACRAFYTVCKAVNEKLGDLFVFRADIDRIVVGFGALVDSEARFLDVFAGWPSMMKPETILHQTKLYLGVEESRELLNGPMYDLTDGNSVPQYILGESCFPLLPWLLTPYIRANEEDSFGSSEREFNSVHGRAMGLVGTAFGRLGARWQLLSKRWKEESIEFMPFVIVTGCLLHNFLIKYNEPMPDENVRCLREVELPVFEGEVDETAQRIRDALASHLSRVSLRR</sequence>
<dbReference type="PANTHER" id="PTHR22930:SF242">
    <property type="entry name" value="LOW PROTEIN: NUCLEASE-LIKE PROTEIN"/>
    <property type="match status" value="1"/>
</dbReference>
<comment type="cofactor">
    <cofactor evidence="1">
        <name>a divalent metal cation</name>
        <dbReference type="ChEBI" id="CHEBI:60240"/>
    </cofactor>
</comment>
<feature type="compositionally biased region" description="Gly residues" evidence="8">
    <location>
        <begin position="1"/>
        <end position="11"/>
    </location>
</feature>
<dbReference type="Pfam" id="PF13359">
    <property type="entry name" value="DDE_Tnp_4"/>
    <property type="match status" value="1"/>
</dbReference>
<gene>
    <name evidence="10" type="ORF">FSB_LOCUS60707</name>
</gene>
<dbReference type="PANTHER" id="PTHR22930">
    <property type="match status" value="1"/>
</dbReference>
<dbReference type="GO" id="GO:0016787">
    <property type="term" value="F:hydrolase activity"/>
    <property type="evidence" value="ECO:0007669"/>
    <property type="project" value="UniProtKB-KW"/>
</dbReference>
<comment type="similarity">
    <text evidence="3">Belongs to the HARBI1 family.</text>
</comment>
<feature type="region of interest" description="Disordered" evidence="8">
    <location>
        <begin position="1"/>
        <end position="28"/>
    </location>
</feature>
<organism evidence="10">
    <name type="scientific">Fagus sylvatica</name>
    <name type="common">Beechnut</name>
    <dbReference type="NCBI Taxonomy" id="28930"/>
    <lineage>
        <taxon>Eukaryota</taxon>
        <taxon>Viridiplantae</taxon>
        <taxon>Streptophyta</taxon>
        <taxon>Embryophyta</taxon>
        <taxon>Tracheophyta</taxon>
        <taxon>Spermatophyta</taxon>
        <taxon>Magnoliopsida</taxon>
        <taxon>eudicotyledons</taxon>
        <taxon>Gunneridae</taxon>
        <taxon>Pentapetalae</taxon>
        <taxon>rosids</taxon>
        <taxon>fabids</taxon>
        <taxon>Fagales</taxon>
        <taxon>Fagaceae</taxon>
        <taxon>Fagus</taxon>
    </lineage>
</organism>
<evidence type="ECO:0000256" key="5">
    <source>
        <dbReference type="ARBA" id="ARBA00022723"/>
    </source>
</evidence>
<keyword evidence="5" id="KW-0479">Metal-binding</keyword>
<dbReference type="GO" id="GO:0046872">
    <property type="term" value="F:metal ion binding"/>
    <property type="evidence" value="ECO:0007669"/>
    <property type="project" value="UniProtKB-KW"/>
</dbReference>
<evidence type="ECO:0000256" key="4">
    <source>
        <dbReference type="ARBA" id="ARBA00022722"/>
    </source>
</evidence>
<evidence type="ECO:0000256" key="1">
    <source>
        <dbReference type="ARBA" id="ARBA00001968"/>
    </source>
</evidence>
<accession>A0A2N9J877</accession>
<evidence type="ECO:0000256" key="3">
    <source>
        <dbReference type="ARBA" id="ARBA00006958"/>
    </source>
</evidence>
<evidence type="ECO:0000256" key="7">
    <source>
        <dbReference type="ARBA" id="ARBA00023242"/>
    </source>
</evidence>
<evidence type="ECO:0000259" key="9">
    <source>
        <dbReference type="Pfam" id="PF13359"/>
    </source>
</evidence>
<comment type="subcellular location">
    <subcellularLocation>
        <location evidence="2">Nucleus</location>
    </subcellularLocation>
</comment>
<dbReference type="EMBL" id="OIVN01006423">
    <property type="protein sequence ID" value="SPD32825.1"/>
    <property type="molecule type" value="Genomic_DNA"/>
</dbReference>
<proteinExistence type="inferred from homology"/>
<evidence type="ECO:0000256" key="8">
    <source>
        <dbReference type="SAM" id="MobiDB-lite"/>
    </source>
</evidence>
<feature type="domain" description="DDE Tnp4" evidence="9">
    <location>
        <begin position="212"/>
        <end position="351"/>
    </location>
</feature>
<evidence type="ECO:0000313" key="10">
    <source>
        <dbReference type="EMBL" id="SPD32825.1"/>
    </source>
</evidence>
<name>A0A2N9J877_FAGSY</name>
<dbReference type="InterPro" id="IPR045249">
    <property type="entry name" value="HARBI1-like"/>
</dbReference>
<dbReference type="InterPro" id="IPR027806">
    <property type="entry name" value="HARBI1_dom"/>
</dbReference>
<keyword evidence="4" id="KW-0540">Nuclease</keyword>
<dbReference type="GO" id="GO:0004518">
    <property type="term" value="F:nuclease activity"/>
    <property type="evidence" value="ECO:0007669"/>
    <property type="project" value="UniProtKB-KW"/>
</dbReference>
<evidence type="ECO:0000256" key="6">
    <source>
        <dbReference type="ARBA" id="ARBA00022801"/>
    </source>
</evidence>